<protein>
    <submittedName>
        <fullName evidence="1">Uncharacterized protein</fullName>
    </submittedName>
</protein>
<reference evidence="1" key="1">
    <citation type="submission" date="2014-11" db="EMBL/GenBank/DDBJ databases">
        <authorList>
            <person name="Amaro Gonzalez C."/>
        </authorList>
    </citation>
    <scope>NUCLEOTIDE SEQUENCE</scope>
</reference>
<dbReference type="EMBL" id="GBXM01107865">
    <property type="protein sequence ID" value="JAH00712.1"/>
    <property type="molecule type" value="Transcribed_RNA"/>
</dbReference>
<reference evidence="1" key="2">
    <citation type="journal article" date="2015" name="Fish Shellfish Immunol.">
        <title>Early steps in the European eel (Anguilla anguilla)-Vibrio vulnificus interaction in the gills: Role of the RtxA13 toxin.</title>
        <authorList>
            <person name="Callol A."/>
            <person name="Pajuelo D."/>
            <person name="Ebbesson L."/>
            <person name="Teles M."/>
            <person name="MacKenzie S."/>
            <person name="Amaro C."/>
        </authorList>
    </citation>
    <scope>NUCLEOTIDE SEQUENCE</scope>
</reference>
<accession>A0A0E9P8T9</accession>
<evidence type="ECO:0000313" key="1">
    <source>
        <dbReference type="EMBL" id="JAH00712.1"/>
    </source>
</evidence>
<dbReference type="AlphaFoldDB" id="A0A0E9P8T9"/>
<sequence length="28" mass="3137">MSNCLMDSSVIPTKLNMATKIYRNSNGF</sequence>
<name>A0A0E9P8T9_ANGAN</name>
<organism evidence="1">
    <name type="scientific">Anguilla anguilla</name>
    <name type="common">European freshwater eel</name>
    <name type="synonym">Muraena anguilla</name>
    <dbReference type="NCBI Taxonomy" id="7936"/>
    <lineage>
        <taxon>Eukaryota</taxon>
        <taxon>Metazoa</taxon>
        <taxon>Chordata</taxon>
        <taxon>Craniata</taxon>
        <taxon>Vertebrata</taxon>
        <taxon>Euteleostomi</taxon>
        <taxon>Actinopterygii</taxon>
        <taxon>Neopterygii</taxon>
        <taxon>Teleostei</taxon>
        <taxon>Anguilliformes</taxon>
        <taxon>Anguillidae</taxon>
        <taxon>Anguilla</taxon>
    </lineage>
</organism>
<proteinExistence type="predicted"/>